<accession>A0A9J8C228</accession>
<keyword evidence="3" id="KW-1185">Reference proteome</keyword>
<proteinExistence type="predicted"/>
<reference evidence="2" key="2">
    <citation type="submission" date="2025-09" db="UniProtKB">
        <authorList>
            <consortium name="Ensembl"/>
        </authorList>
    </citation>
    <scope>IDENTIFICATION</scope>
</reference>
<reference evidence="2" key="1">
    <citation type="submission" date="2025-08" db="UniProtKB">
        <authorList>
            <consortium name="Ensembl"/>
        </authorList>
    </citation>
    <scope>IDENTIFICATION</scope>
</reference>
<evidence type="ECO:0000313" key="3">
    <source>
        <dbReference type="Proteomes" id="UP001108240"/>
    </source>
</evidence>
<dbReference type="GeneTree" id="ENSGT01120000274145"/>
<dbReference type="Gene3D" id="3.30.420.10">
    <property type="entry name" value="Ribonuclease H-like superfamily/Ribonuclease H"/>
    <property type="match status" value="1"/>
</dbReference>
<dbReference type="AlphaFoldDB" id="A0A9J8C228"/>
<evidence type="ECO:0000313" key="2">
    <source>
        <dbReference type="Ensembl" id="ENSCCRP00000159415.1"/>
    </source>
</evidence>
<dbReference type="GO" id="GO:0006313">
    <property type="term" value="P:DNA transposition"/>
    <property type="evidence" value="ECO:0007669"/>
    <property type="project" value="InterPro"/>
</dbReference>
<dbReference type="InterPro" id="IPR036397">
    <property type="entry name" value="RNaseH_sf"/>
</dbReference>
<name>A0A9J8C228_CYPCA</name>
<feature type="domain" description="Transposase Tc1-like" evidence="1">
    <location>
        <begin position="15"/>
        <end position="60"/>
    </location>
</feature>
<dbReference type="InterPro" id="IPR002492">
    <property type="entry name" value="Transposase_Tc1-like"/>
</dbReference>
<dbReference type="OMA" id="ANICVHE"/>
<dbReference type="Pfam" id="PF01498">
    <property type="entry name" value="HTH_Tnp_Tc3_2"/>
    <property type="match status" value="1"/>
</dbReference>
<sequence length="99" mass="11548">MRKKVIEIYQSGKVKVSVHDSTIRKRLGNNGLHGRVPRRKPLLSKKNIKALLSFARKHLDDPQDFWENTLWTDETKVVSPITSGIKVIPHFRKRTSYQQ</sequence>
<dbReference type="Proteomes" id="UP001108240">
    <property type="component" value="Unplaced"/>
</dbReference>
<dbReference type="GO" id="GO:0003677">
    <property type="term" value="F:DNA binding"/>
    <property type="evidence" value="ECO:0007669"/>
    <property type="project" value="InterPro"/>
</dbReference>
<evidence type="ECO:0000259" key="1">
    <source>
        <dbReference type="Pfam" id="PF01498"/>
    </source>
</evidence>
<dbReference type="GO" id="GO:0015074">
    <property type="term" value="P:DNA integration"/>
    <property type="evidence" value="ECO:0007669"/>
    <property type="project" value="InterPro"/>
</dbReference>
<protein>
    <recommendedName>
        <fullName evidence="1">Transposase Tc1-like domain-containing protein</fullName>
    </recommendedName>
</protein>
<dbReference type="Ensembl" id="ENSCCRT00000136365.1">
    <property type="protein sequence ID" value="ENSCCRP00000159415.1"/>
    <property type="gene ID" value="ENSCCRG00000060150.1"/>
</dbReference>
<organism evidence="2 3">
    <name type="scientific">Cyprinus carpio carpio</name>
    <dbReference type="NCBI Taxonomy" id="630221"/>
    <lineage>
        <taxon>Eukaryota</taxon>
        <taxon>Metazoa</taxon>
        <taxon>Chordata</taxon>
        <taxon>Craniata</taxon>
        <taxon>Vertebrata</taxon>
        <taxon>Euteleostomi</taxon>
        <taxon>Actinopterygii</taxon>
        <taxon>Neopterygii</taxon>
        <taxon>Teleostei</taxon>
        <taxon>Ostariophysi</taxon>
        <taxon>Cypriniformes</taxon>
        <taxon>Cyprinidae</taxon>
        <taxon>Cyprininae</taxon>
        <taxon>Cyprinus</taxon>
    </lineage>
</organism>